<dbReference type="GeneID" id="112058104"/>
<reference evidence="3 4" key="1">
    <citation type="submission" date="2025-05" db="UniProtKB">
        <authorList>
            <consortium name="RefSeq"/>
        </authorList>
    </citation>
    <scope>IDENTIFICATION</scope>
</reference>
<evidence type="ECO:0000313" key="4">
    <source>
        <dbReference type="RefSeq" id="XP_052742716.1"/>
    </source>
</evidence>
<evidence type="ECO:0000259" key="1">
    <source>
        <dbReference type="Pfam" id="PF10441"/>
    </source>
</evidence>
<organism evidence="2 4">
    <name type="scientific">Bicyclus anynana</name>
    <name type="common">Squinting bush brown butterfly</name>
    <dbReference type="NCBI Taxonomy" id="110368"/>
    <lineage>
        <taxon>Eukaryota</taxon>
        <taxon>Metazoa</taxon>
        <taxon>Ecdysozoa</taxon>
        <taxon>Arthropoda</taxon>
        <taxon>Hexapoda</taxon>
        <taxon>Insecta</taxon>
        <taxon>Pterygota</taxon>
        <taxon>Neoptera</taxon>
        <taxon>Endopterygota</taxon>
        <taxon>Lepidoptera</taxon>
        <taxon>Glossata</taxon>
        <taxon>Ditrysia</taxon>
        <taxon>Papilionoidea</taxon>
        <taxon>Nymphalidae</taxon>
        <taxon>Satyrinae</taxon>
        <taxon>Satyrini</taxon>
        <taxon>Mycalesina</taxon>
        <taxon>Bicyclus</taxon>
    </lineage>
</organism>
<accession>A0ABM3LUH1</accession>
<dbReference type="RefSeq" id="XP_052742716.1">
    <property type="nucleotide sequence ID" value="XM_052886756.1"/>
</dbReference>
<gene>
    <name evidence="3 4" type="primary">LOC112058104</name>
</gene>
<keyword evidence="2" id="KW-1185">Reference proteome</keyword>
<protein>
    <submittedName>
        <fullName evidence="3 4">Uncharacterized protein LOC112058104</fullName>
    </submittedName>
</protein>
<feature type="domain" description="Nucleolar 27S pre-rRNA processing Urb2/Npa2 C-terminal" evidence="1">
    <location>
        <begin position="1325"/>
        <end position="1478"/>
    </location>
</feature>
<evidence type="ECO:0000313" key="3">
    <source>
        <dbReference type="RefSeq" id="XP_052742715.1"/>
    </source>
</evidence>
<proteinExistence type="predicted"/>
<dbReference type="RefSeq" id="XP_052742715.1">
    <property type="nucleotide sequence ID" value="XM_052886755.1"/>
</dbReference>
<sequence>MAQFPLNELKRRLRDDAIPLPKRLRLAKNVVQSQHFPTVPKERVVADWVNKLIQDDKINSRELRDILSWLNGDIDFTNELKYKIIKVVSQYLHGSTLHEEDISNIISFLTNKKITPQLNYLPENFLFITKTLLQTLHSIRSENLDKIHILLNNISVYYKDSKKKMEFISKIIFGECLEHVFSYLDTECHDAVMSLCQNIFFPLSRKQAFLQFFNHMIRTDNVDEIACDKSENMQAVVKVMRGFFTFPNGRVEGEPAFLNDFITTFVSCLRSESHVVFGFYIMATSALNMPQNYLIPAMKMPPIMFEENNDKIKRNIFLKMLEALLKNDVDITATLTDTSGAKVSKVEVKKTFMSFLQSVMLGQLKLEGKLDKTTLRIIKTALKLDPSLVEQKMDQILPHIMTAKKNNPDFLACYTDMMNCLLETLFKLSRGTEFLHQMIPHIKVSLEASNIEQFELKQKLNDASNTNPDRIIAKIITGKDILPLECIMVYGKLSAELLFRQNRELLLSLQKDFEENCLMMLEEGFVSPSIITLSETIISVLASFLHHCKMSDHTVPQNLAEEFWTSFQEFEDNCLNKFGKCILKLNYNPVLVLAFLKICLSFCQLKLLNIKYSNIKVQVIDNELIPFLGKEKWLTFTSKFDDPEANVIWIQILLIKTMAMEVLADGTADERSLEIISESKTIIIKRIFDCPQYLLYDKYITTNLFRNLNNNQLKMVSKSFLKSYTNYSDLRIFKTEAVVNNEELLQALLYKVIRNICDCIENANVISKALNKYGFDIISFRKHVDVKECLNCTNMKNQVEIKLGEMIDVFKQLQIHCLGESYQLVAIYVLLIIKKCCQSKKIKKSIDYILQSIFELSAKYPDLYKLFPIDYIFDFEDTTLMDLLILTIRTPNSALLIKIVLETAVKKVKTDSEVVKNVVEILLTNHKSKGTIISIDYFKDPVFQITCVLLPLIAKEKKAITTSAYRSILAHLQDKLNKAMLHSFKDIDFSSIVYEDAGNTVFPPSICVPIIKKKPKDAAPALNAMGAYSLSLLMYCESNDPKEIEKMDCLLSGLDFFIQNAIQAIQRPSSKNLHVDQSLHLLNVALRYIKKLETHEIFQNKDKLFQKIWQCVGNRLILIYLTEKIANNCMDEIAITLKFLSELSTVECFNTHFVGQLSSLALLKKPSLILKNPDITNTQLTLRKVSKYLWQSCLKANIIEPKCVSLTKLIMRTTKNVRFWIQQHYGCVQNGGNDVTQDDDDEMQIVNTRVKDEEPIKIFKVDDSICELLRYELDILSEVILAAKKMSLDYKFLDSVFEVNHLMHFILGREVMDTRCEIAWQGFVTIYYGCVAILNNLLLSREELLEDRWQCYMQCYKALVQCLCERSTSQSDMDQAAEYKLADMAHSIEKLTQSICKRKSHVSRIAAYAVADFCTWLENNPPPKIVRQHIENSISLLIQVSDSTYAMAFLKRNMAGLVGQTTMTNMYTMYKRYHKYVGNA</sequence>
<evidence type="ECO:0000313" key="2">
    <source>
        <dbReference type="Proteomes" id="UP001652582"/>
    </source>
</evidence>
<dbReference type="Proteomes" id="UP001652582">
    <property type="component" value="Chromosome 18"/>
</dbReference>
<name>A0ABM3LUH1_BICAN</name>
<dbReference type="Pfam" id="PF10441">
    <property type="entry name" value="Urb2"/>
    <property type="match status" value="1"/>
</dbReference>
<dbReference type="InterPro" id="IPR018849">
    <property type="entry name" value="Urb2/Npa2_C"/>
</dbReference>